<evidence type="ECO:0000256" key="3">
    <source>
        <dbReference type="ARBA" id="ARBA00022723"/>
    </source>
</evidence>
<reference evidence="12" key="2">
    <citation type="submission" date="2020-04" db="EMBL/GenBank/DDBJ databases">
        <authorList>
            <consortium name="NCBI Genome Project"/>
        </authorList>
    </citation>
    <scope>NUCLEOTIDE SEQUENCE</scope>
    <source>
        <strain evidence="12">CBS 781.70</strain>
    </source>
</reference>
<dbReference type="AlphaFoldDB" id="A0A6G1G6D4"/>
<name>A0A6G1G6D4_9PEZI</name>
<dbReference type="EMBL" id="ML975154">
    <property type="protein sequence ID" value="KAF1813598.1"/>
    <property type="molecule type" value="Genomic_DNA"/>
</dbReference>
<accession>A0A6G1G6D4</accession>
<keyword evidence="6" id="KW-0508">mRNA splicing</keyword>
<protein>
    <recommendedName>
        <fullName evidence="8">Splicing factor YJU2</fullName>
    </recommendedName>
</protein>
<keyword evidence="5 8" id="KW-0862">Zinc</keyword>
<dbReference type="GeneID" id="54419703"/>
<evidence type="ECO:0000256" key="8">
    <source>
        <dbReference type="HAMAP-Rule" id="MF_03226"/>
    </source>
</evidence>
<dbReference type="RefSeq" id="XP_033535229.1">
    <property type="nucleotide sequence ID" value="XM_033679133.1"/>
</dbReference>
<feature type="compositionally biased region" description="Basic residues" evidence="9">
    <location>
        <begin position="21"/>
        <end position="33"/>
    </location>
</feature>
<feature type="binding site" evidence="8">
    <location>
        <position position="82"/>
    </location>
    <ligand>
        <name>Zn(2+)</name>
        <dbReference type="ChEBI" id="CHEBI:29105"/>
    </ligand>
</feature>
<proteinExistence type="inferred from homology"/>
<evidence type="ECO:0000256" key="9">
    <source>
        <dbReference type="SAM" id="MobiDB-lite"/>
    </source>
</evidence>
<keyword evidence="7 8" id="KW-0539">Nucleus</keyword>
<evidence type="ECO:0000313" key="12">
    <source>
        <dbReference type="RefSeq" id="XP_033535229.1"/>
    </source>
</evidence>
<organism evidence="10">
    <name type="scientific">Eremomyces bilateralis CBS 781.70</name>
    <dbReference type="NCBI Taxonomy" id="1392243"/>
    <lineage>
        <taxon>Eukaryota</taxon>
        <taxon>Fungi</taxon>
        <taxon>Dikarya</taxon>
        <taxon>Ascomycota</taxon>
        <taxon>Pezizomycotina</taxon>
        <taxon>Dothideomycetes</taxon>
        <taxon>Dothideomycetes incertae sedis</taxon>
        <taxon>Eremomycetales</taxon>
        <taxon>Eremomycetaceae</taxon>
        <taxon>Eremomyces</taxon>
    </lineage>
</organism>
<feature type="region of interest" description="Disordered" evidence="9">
    <location>
        <begin position="115"/>
        <end position="140"/>
    </location>
</feature>
<dbReference type="PANTHER" id="PTHR12111">
    <property type="entry name" value="SPLICING FACTOR YJU2"/>
    <property type="match status" value="1"/>
</dbReference>
<evidence type="ECO:0000256" key="6">
    <source>
        <dbReference type="ARBA" id="ARBA00023187"/>
    </source>
</evidence>
<evidence type="ECO:0000313" key="11">
    <source>
        <dbReference type="Proteomes" id="UP000504638"/>
    </source>
</evidence>
<feature type="compositionally biased region" description="Basic and acidic residues" evidence="9">
    <location>
        <begin position="127"/>
        <end position="140"/>
    </location>
</feature>
<evidence type="ECO:0000256" key="1">
    <source>
        <dbReference type="ARBA" id="ARBA00004123"/>
    </source>
</evidence>
<keyword evidence="2" id="KW-0507">mRNA processing</keyword>
<dbReference type="GO" id="GO:0046872">
    <property type="term" value="F:metal ion binding"/>
    <property type="evidence" value="ECO:0007669"/>
    <property type="project" value="UniProtKB-KW"/>
</dbReference>
<evidence type="ECO:0000256" key="5">
    <source>
        <dbReference type="ARBA" id="ARBA00022833"/>
    </source>
</evidence>
<dbReference type="OrthoDB" id="674963at2759"/>
<evidence type="ECO:0000256" key="7">
    <source>
        <dbReference type="ARBA" id="ARBA00023242"/>
    </source>
</evidence>
<evidence type="ECO:0000256" key="2">
    <source>
        <dbReference type="ARBA" id="ARBA00022664"/>
    </source>
</evidence>
<dbReference type="PANTHER" id="PTHR12111:SF1">
    <property type="entry name" value="SPLICING FACTOR YJU2"/>
    <property type="match status" value="1"/>
</dbReference>
<dbReference type="GO" id="GO:0071006">
    <property type="term" value="C:U2-type catalytic step 1 spliceosome"/>
    <property type="evidence" value="ECO:0007669"/>
    <property type="project" value="UniProtKB-UniRule"/>
</dbReference>
<keyword evidence="3 8" id="KW-0479">Metal-binding</keyword>
<comment type="similarity">
    <text evidence="8">Belongs to the CWC16 family. YJU2 subfamily.</text>
</comment>
<comment type="function">
    <text evidence="8">Part of the spliceosome which catalyzes two sequential transesterification reactions, first the excision of the non-coding intron from pre-mRNA and then the ligation of the coding exons to form the mature mRNA. Plays a role in stabilizing the structure of the spliceosome catalytic core and docking of the branch helix into the active site, producing 5'-exon and lariat intron-3'-intermediates.</text>
</comment>
<feature type="region of interest" description="Disordered" evidence="9">
    <location>
        <begin position="1"/>
        <end position="33"/>
    </location>
</feature>
<keyword evidence="4 8" id="KW-0747">Spliceosome</keyword>
<dbReference type="Proteomes" id="UP000504638">
    <property type="component" value="Unplaced"/>
</dbReference>
<reference evidence="10 12" key="1">
    <citation type="submission" date="2020-01" db="EMBL/GenBank/DDBJ databases">
        <authorList>
            <consortium name="DOE Joint Genome Institute"/>
            <person name="Haridas S."/>
            <person name="Albert R."/>
            <person name="Binder M."/>
            <person name="Bloem J."/>
            <person name="Labutti K."/>
            <person name="Salamov A."/>
            <person name="Andreopoulos B."/>
            <person name="Baker S.E."/>
            <person name="Barry K."/>
            <person name="Bills G."/>
            <person name="Bluhm B.H."/>
            <person name="Cannon C."/>
            <person name="Castanera R."/>
            <person name="Culley D.E."/>
            <person name="Daum C."/>
            <person name="Ezra D."/>
            <person name="Gonzalez J.B."/>
            <person name="Henrissat B."/>
            <person name="Kuo A."/>
            <person name="Liang C."/>
            <person name="Lipzen A."/>
            <person name="Lutzoni F."/>
            <person name="Magnuson J."/>
            <person name="Mondo S."/>
            <person name="Nolan M."/>
            <person name="Ohm R."/>
            <person name="Pangilinan J."/>
            <person name="Park H.-J."/>
            <person name="Ramirez L."/>
            <person name="Alfaro M."/>
            <person name="Sun H."/>
            <person name="Tritt A."/>
            <person name="Yoshinaga Y."/>
            <person name="Zwiers L.-H."/>
            <person name="Turgeon B.G."/>
            <person name="Goodwin S.B."/>
            <person name="Spatafora J.W."/>
            <person name="Crous P.W."/>
            <person name="Grigoriev I.V."/>
        </authorList>
    </citation>
    <scope>NUCLEOTIDE SEQUENCE</scope>
    <source>
        <strain evidence="10 12">CBS 781.70</strain>
    </source>
</reference>
<comment type="subcellular location">
    <subcellularLocation>
        <location evidence="1 8">Nucleus</location>
    </subcellularLocation>
</comment>
<comment type="subunit">
    <text evidence="8">Component of the spliceosome. Present in the activated B complex, the catalytically activated B* complex which catalyzes the branching, the catalytic step 1 C complex catalyzing the exon ligation, and the postcatalytic P complex containing the ligated exons (mRNA) and the excised lariat intron.</text>
</comment>
<sequence>MSERKVTSKYYPPDFDPSKLGRVRQRGPKGPKRIPVRLMAPFSMKCTRCSEYIYKGRKFNAQKETTDEKYYSIPIYRFYIRCTRCSSEITFKTDPKNMDYECEQGARRNFEPWREGKLAEETEEETLDRLEREEAERDPMKELEGKQVDAKTEMAIADALDEIRMRNARIEREGQGGTEAVQVVREQLDEEKKRQEMEDEEAARRAFARAGKTDENWDGGGILVDAMDMMDAIVEEVDGVGDAVSEAPAQEEKPIVEVVKPKPPVPEFKRIIKKKQKPLLAGIKGKQVANPLGIVGGDSDSD</sequence>
<feature type="binding site" evidence="8">
    <location>
        <position position="49"/>
    </location>
    <ligand>
        <name>Zn(2+)</name>
        <dbReference type="ChEBI" id="CHEBI:29105"/>
    </ligand>
</feature>
<dbReference type="InterPro" id="IPR043701">
    <property type="entry name" value="Yju2"/>
</dbReference>
<feature type="binding site" evidence="8">
    <location>
        <position position="85"/>
    </location>
    <ligand>
        <name>Zn(2+)</name>
        <dbReference type="ChEBI" id="CHEBI:29105"/>
    </ligand>
</feature>
<evidence type="ECO:0000256" key="4">
    <source>
        <dbReference type="ARBA" id="ARBA00022728"/>
    </source>
</evidence>
<evidence type="ECO:0000313" key="10">
    <source>
        <dbReference type="EMBL" id="KAF1813598.1"/>
    </source>
</evidence>
<feature type="binding site" evidence="8">
    <location>
        <position position="46"/>
    </location>
    <ligand>
        <name>Zn(2+)</name>
        <dbReference type="ChEBI" id="CHEBI:29105"/>
    </ligand>
</feature>
<gene>
    <name evidence="10 12" type="ORF">P152DRAFT_456981</name>
</gene>
<dbReference type="Pfam" id="PF04502">
    <property type="entry name" value="Saf4_Yju2"/>
    <property type="match status" value="1"/>
</dbReference>
<reference evidence="12" key="3">
    <citation type="submission" date="2025-04" db="UniProtKB">
        <authorList>
            <consortium name="RefSeq"/>
        </authorList>
    </citation>
    <scope>IDENTIFICATION</scope>
    <source>
        <strain evidence="12">CBS 781.70</strain>
    </source>
</reference>
<keyword evidence="11" id="KW-1185">Reference proteome</keyword>
<dbReference type="InterPro" id="IPR007590">
    <property type="entry name" value="Saf4/Yju2"/>
</dbReference>
<dbReference type="GO" id="GO:0000349">
    <property type="term" value="P:generation of catalytic spliceosome for first transesterification step"/>
    <property type="evidence" value="ECO:0007669"/>
    <property type="project" value="UniProtKB-UniRule"/>
</dbReference>
<dbReference type="HAMAP" id="MF_03226">
    <property type="entry name" value="YJU2"/>
    <property type="match status" value="1"/>
</dbReference>